<accession>A0A368X561</accession>
<evidence type="ECO:0000313" key="3">
    <source>
        <dbReference type="Proteomes" id="UP000253647"/>
    </source>
</evidence>
<dbReference type="Gene3D" id="1.20.5.1160">
    <property type="entry name" value="Vasodilator-stimulated phosphoprotein"/>
    <property type="match status" value="1"/>
</dbReference>
<comment type="caution">
    <text evidence="2">The sequence shown here is derived from an EMBL/GenBank/DDBJ whole genome shotgun (WGS) entry which is preliminary data.</text>
</comment>
<feature type="coiled-coil region" evidence="1">
    <location>
        <begin position="54"/>
        <end position="81"/>
    </location>
</feature>
<evidence type="ECO:0000256" key="1">
    <source>
        <dbReference type="SAM" id="Coils"/>
    </source>
</evidence>
<dbReference type="Proteomes" id="UP000253647">
    <property type="component" value="Unassembled WGS sequence"/>
</dbReference>
<gene>
    <name evidence="2" type="ORF">DET61_12077</name>
</gene>
<keyword evidence="1" id="KW-0175">Coiled coil</keyword>
<reference evidence="2 3" key="1">
    <citation type="submission" date="2018-07" db="EMBL/GenBank/DDBJ databases">
        <title>Freshwater and sediment microbial communities from various areas in North America, analyzing microbe dynamics in response to fracking.</title>
        <authorList>
            <person name="Lamendella R."/>
        </authorList>
    </citation>
    <scope>NUCLEOTIDE SEQUENCE [LARGE SCALE GENOMIC DNA]</scope>
    <source>
        <strain evidence="2 3">105B</strain>
    </source>
</reference>
<name>A0A368X561_MARNT</name>
<feature type="coiled-coil region" evidence="1">
    <location>
        <begin position="232"/>
        <end position="259"/>
    </location>
</feature>
<proteinExistence type="predicted"/>
<dbReference type="EMBL" id="QPJI01000020">
    <property type="protein sequence ID" value="RCW62955.1"/>
    <property type="molecule type" value="Genomic_DNA"/>
</dbReference>
<dbReference type="AlphaFoldDB" id="A0A368X561"/>
<protein>
    <submittedName>
        <fullName evidence="2">Uncharacterized protein</fullName>
    </submittedName>
</protein>
<organism evidence="2 3">
    <name type="scientific">Marinobacter nauticus</name>
    <name type="common">Marinobacter hydrocarbonoclasticus</name>
    <name type="synonym">Marinobacter aquaeolei</name>
    <dbReference type="NCBI Taxonomy" id="2743"/>
    <lineage>
        <taxon>Bacteria</taxon>
        <taxon>Pseudomonadati</taxon>
        <taxon>Pseudomonadota</taxon>
        <taxon>Gammaproteobacteria</taxon>
        <taxon>Pseudomonadales</taxon>
        <taxon>Marinobacteraceae</taxon>
        <taxon>Marinobacter</taxon>
    </lineage>
</organism>
<evidence type="ECO:0000313" key="2">
    <source>
        <dbReference type="EMBL" id="RCW62955.1"/>
    </source>
</evidence>
<sequence>MTRAIIITCVVAALGVLTGWTSRHAYLEDLEANMDTLQSPDQDAIAPAPPQKPAENVADQAKQARDQLALATEKKRRIQAEIASLRPRAERFMDRFADELSVATSVPEMDLRFVRKRWIESGSRKEMDVRLRIENRAQDLSIRSALFYVDIYSADLNKPLFLATPWIMTSLRGIEPGQAVVKRIEPVGDDPFKSKRIQALDQHDVHLVIRPREIWDGQQRITISNDRPDRTIADLTAQLEELDQVIADSQRRLQTLTRAGEAQVAQASPNGSP</sequence>